<dbReference type="EMBL" id="BAAAOB010000001">
    <property type="protein sequence ID" value="GAA1783387.1"/>
    <property type="molecule type" value="Genomic_DNA"/>
</dbReference>
<dbReference type="PROSITE" id="PS00383">
    <property type="entry name" value="TYR_PHOSPHATASE_1"/>
    <property type="match status" value="1"/>
</dbReference>
<evidence type="ECO:0000313" key="3">
    <source>
        <dbReference type="Proteomes" id="UP001500851"/>
    </source>
</evidence>
<keyword evidence="3" id="KW-1185">Reference proteome</keyword>
<evidence type="ECO:0000313" key="2">
    <source>
        <dbReference type="EMBL" id="GAA1783387.1"/>
    </source>
</evidence>
<dbReference type="InterPro" id="IPR016130">
    <property type="entry name" value="Tyr_Pase_AS"/>
</dbReference>
<reference evidence="2 3" key="1">
    <citation type="journal article" date="2019" name="Int. J. Syst. Evol. Microbiol.">
        <title>The Global Catalogue of Microorganisms (GCM) 10K type strain sequencing project: providing services to taxonomists for standard genome sequencing and annotation.</title>
        <authorList>
            <consortium name="The Broad Institute Genomics Platform"/>
            <consortium name="The Broad Institute Genome Sequencing Center for Infectious Disease"/>
            <person name="Wu L."/>
            <person name="Ma J."/>
        </authorList>
    </citation>
    <scope>NUCLEOTIDE SEQUENCE [LARGE SCALE GENOMIC DNA]</scope>
    <source>
        <strain evidence="2 3">JCM 14736</strain>
    </source>
</reference>
<dbReference type="SUPFAM" id="SSF52799">
    <property type="entry name" value="(Phosphotyrosine protein) phosphatases II"/>
    <property type="match status" value="1"/>
</dbReference>
<sequence>MHVIPIEGSYNARGFGRPDRPWLVRSAALDGLTSGGERTLRELGVDLVIDLRESGEQAHRTHGIPVRSLPLYGEAPPATGSLERIYTGLLTDRGDRVAAAVAEIAEHPGTAVVHCTAGKDRTGLVVALARLATGAGRSEVIADYALSGASVRPARAGIAAAQLDALDLVPAARAESERLHLDSPAEALEHALDLVDRLGGVDAYLIDRGATPAQLAALADRAAGRAIRRTAAVLPELAR</sequence>
<dbReference type="Proteomes" id="UP001500851">
    <property type="component" value="Unassembled WGS sequence"/>
</dbReference>
<feature type="domain" description="Tyrosine specific protein phosphatases" evidence="1">
    <location>
        <begin position="95"/>
        <end position="166"/>
    </location>
</feature>
<dbReference type="InterPro" id="IPR026893">
    <property type="entry name" value="Tyr/Ser_Pase_IphP-type"/>
</dbReference>
<comment type="caution">
    <text evidence="2">The sequence shown here is derived from an EMBL/GenBank/DDBJ whole genome shotgun (WGS) entry which is preliminary data.</text>
</comment>
<dbReference type="Gene3D" id="3.90.190.10">
    <property type="entry name" value="Protein tyrosine phosphatase superfamily"/>
    <property type="match status" value="1"/>
</dbReference>
<dbReference type="InterPro" id="IPR000387">
    <property type="entry name" value="Tyr_Pase_dom"/>
</dbReference>
<organism evidence="2 3">
    <name type="scientific">Leucobacter iarius</name>
    <dbReference type="NCBI Taxonomy" id="333963"/>
    <lineage>
        <taxon>Bacteria</taxon>
        <taxon>Bacillati</taxon>
        <taxon>Actinomycetota</taxon>
        <taxon>Actinomycetes</taxon>
        <taxon>Micrococcales</taxon>
        <taxon>Microbacteriaceae</taxon>
        <taxon>Leucobacter</taxon>
    </lineage>
</organism>
<evidence type="ECO:0000259" key="1">
    <source>
        <dbReference type="PROSITE" id="PS50056"/>
    </source>
</evidence>
<proteinExistence type="predicted"/>
<dbReference type="RefSeq" id="WP_344030169.1">
    <property type="nucleotide sequence ID" value="NZ_BAAAOB010000001.1"/>
</dbReference>
<name>A0ABN2LBX7_9MICO</name>
<dbReference type="Pfam" id="PF13350">
    <property type="entry name" value="Y_phosphatase3"/>
    <property type="match status" value="1"/>
</dbReference>
<dbReference type="PROSITE" id="PS50056">
    <property type="entry name" value="TYR_PHOSPHATASE_2"/>
    <property type="match status" value="1"/>
</dbReference>
<protein>
    <recommendedName>
        <fullName evidence="1">Tyrosine specific protein phosphatases domain-containing protein</fullName>
    </recommendedName>
</protein>
<dbReference type="InterPro" id="IPR029021">
    <property type="entry name" value="Prot-tyrosine_phosphatase-like"/>
</dbReference>
<gene>
    <name evidence="2" type="ORF">GCM10009768_10300</name>
</gene>
<accession>A0ABN2LBX7</accession>